<dbReference type="PANTHER" id="PTHR19288:SF46">
    <property type="entry name" value="HALOACID DEHALOGENASE-LIKE HYDROLASE DOMAIN-CONTAINING PROTEIN 2"/>
    <property type="match status" value="1"/>
</dbReference>
<evidence type="ECO:0000256" key="1">
    <source>
        <dbReference type="ARBA" id="ARBA00006696"/>
    </source>
</evidence>
<evidence type="ECO:0000256" key="6">
    <source>
        <dbReference type="PIRSR" id="PIRSR000915-2"/>
    </source>
</evidence>
<dbReference type="GO" id="GO:0016791">
    <property type="term" value="F:phosphatase activity"/>
    <property type="evidence" value="ECO:0007669"/>
    <property type="project" value="TreeGrafter"/>
</dbReference>
<comment type="cofactor">
    <cofactor evidence="7">
        <name>Mg(2+)</name>
        <dbReference type="ChEBI" id="CHEBI:18420"/>
    </cofactor>
    <text evidence="7">Divalent metal ions. Mg(2+) is the most effective.</text>
</comment>
<dbReference type="Pfam" id="PF13344">
    <property type="entry name" value="Hydrolase_6"/>
    <property type="match status" value="1"/>
</dbReference>
<dbReference type="GO" id="GO:0046872">
    <property type="term" value="F:metal ion binding"/>
    <property type="evidence" value="ECO:0007669"/>
    <property type="project" value="UniProtKB-KW"/>
</dbReference>
<feature type="binding site" evidence="7">
    <location>
        <position position="11"/>
    </location>
    <ligand>
        <name>Mg(2+)</name>
        <dbReference type="ChEBI" id="CHEBI:18420"/>
    </ligand>
</feature>
<reference evidence="8 9" key="1">
    <citation type="submission" date="2010-12" db="EMBL/GenBank/DDBJ databases">
        <title>Complete sequence of Bacillus cellulosilyticus DSM 2522.</title>
        <authorList>
            <consortium name="US DOE Joint Genome Institute"/>
            <person name="Lucas S."/>
            <person name="Copeland A."/>
            <person name="Lapidus A."/>
            <person name="Cheng J.-F."/>
            <person name="Bruce D."/>
            <person name="Goodwin L."/>
            <person name="Pitluck S."/>
            <person name="Chertkov O."/>
            <person name="Detter J.C."/>
            <person name="Han C."/>
            <person name="Tapia R."/>
            <person name="Land M."/>
            <person name="Hauser L."/>
            <person name="Jeffries C."/>
            <person name="Kyrpides N."/>
            <person name="Ivanova N."/>
            <person name="Mikhailova N."/>
            <person name="Brumm P."/>
            <person name="Mead D."/>
            <person name="Woyke T."/>
        </authorList>
    </citation>
    <scope>NUCLEOTIDE SEQUENCE [LARGE SCALE GENOMIC DNA]</scope>
    <source>
        <strain evidence="9">ATCC 21833 / DSM 2522 / FERM P-1141 / JCM 9156 / N-4</strain>
    </source>
</reference>
<organism evidence="8 9">
    <name type="scientific">Evansella cellulosilytica (strain ATCC 21833 / DSM 2522 / FERM P-1141 / JCM 9156 / N-4)</name>
    <name type="common">Bacillus cellulosilyticus</name>
    <dbReference type="NCBI Taxonomy" id="649639"/>
    <lineage>
        <taxon>Bacteria</taxon>
        <taxon>Bacillati</taxon>
        <taxon>Bacillota</taxon>
        <taxon>Bacilli</taxon>
        <taxon>Bacillales</taxon>
        <taxon>Bacillaceae</taxon>
        <taxon>Evansella</taxon>
    </lineage>
</organism>
<feature type="binding site" evidence="7">
    <location>
        <position position="13"/>
    </location>
    <ligand>
        <name>Mg(2+)</name>
        <dbReference type="ChEBI" id="CHEBI:18420"/>
    </ligand>
</feature>
<evidence type="ECO:0000256" key="4">
    <source>
        <dbReference type="ARBA" id="ARBA00022842"/>
    </source>
</evidence>
<dbReference type="STRING" id="649639.Bcell_3414"/>
<dbReference type="eggNOG" id="COG0647">
    <property type="taxonomic scope" value="Bacteria"/>
</dbReference>
<dbReference type="Proteomes" id="UP000001401">
    <property type="component" value="Chromosome"/>
</dbReference>
<feature type="active site" description="Proton donor" evidence="5">
    <location>
        <position position="13"/>
    </location>
</feature>
<dbReference type="InterPro" id="IPR006439">
    <property type="entry name" value="HAD-SF_hydro_IA"/>
</dbReference>
<accession>E6U2E3</accession>
<comment type="similarity">
    <text evidence="1">Belongs to the HAD-like hydrolase superfamily. NagD family.</text>
</comment>
<proteinExistence type="inferred from homology"/>
<keyword evidence="9" id="KW-1185">Reference proteome</keyword>
<dbReference type="InterPro" id="IPR036412">
    <property type="entry name" value="HAD-like_sf"/>
</dbReference>
<evidence type="ECO:0000256" key="7">
    <source>
        <dbReference type="PIRSR" id="PIRSR000915-3"/>
    </source>
</evidence>
<dbReference type="NCBIfam" id="TIGR01460">
    <property type="entry name" value="HAD-SF-IIA"/>
    <property type="match status" value="1"/>
</dbReference>
<dbReference type="Gene3D" id="3.40.50.1000">
    <property type="entry name" value="HAD superfamily/HAD-like"/>
    <property type="match status" value="2"/>
</dbReference>
<evidence type="ECO:0000313" key="9">
    <source>
        <dbReference type="Proteomes" id="UP000001401"/>
    </source>
</evidence>
<dbReference type="Pfam" id="PF13242">
    <property type="entry name" value="Hydrolase_like"/>
    <property type="match status" value="1"/>
</dbReference>
<dbReference type="SFLD" id="SFLDG01139">
    <property type="entry name" value="C2.A:_Pyridoxal_Phosphate_Phos"/>
    <property type="match status" value="1"/>
</dbReference>
<name>E6U2E3_EVAC2</name>
<dbReference type="NCBIfam" id="TIGR01457">
    <property type="entry name" value="HAD-SF-IIA-hyp2"/>
    <property type="match status" value="1"/>
</dbReference>
<feature type="binding site" evidence="7">
    <location>
        <position position="207"/>
    </location>
    <ligand>
        <name>Mg(2+)</name>
        <dbReference type="ChEBI" id="CHEBI:18420"/>
    </ligand>
</feature>
<dbReference type="GO" id="GO:0005737">
    <property type="term" value="C:cytoplasm"/>
    <property type="evidence" value="ECO:0007669"/>
    <property type="project" value="TreeGrafter"/>
</dbReference>
<dbReference type="FunFam" id="3.40.50.1000:FF:000053">
    <property type="entry name" value="TIGR01457 family HAD hydrolase"/>
    <property type="match status" value="1"/>
</dbReference>
<evidence type="ECO:0000256" key="2">
    <source>
        <dbReference type="ARBA" id="ARBA00022723"/>
    </source>
</evidence>
<keyword evidence="4 7" id="KW-0460">Magnesium</keyword>
<evidence type="ECO:0000256" key="3">
    <source>
        <dbReference type="ARBA" id="ARBA00022801"/>
    </source>
</evidence>
<feature type="binding site" evidence="6">
    <location>
        <position position="182"/>
    </location>
    <ligand>
        <name>substrate</name>
    </ligand>
</feature>
<dbReference type="KEGG" id="bco:Bcell_3414"/>
<dbReference type="SFLD" id="SFLDS00003">
    <property type="entry name" value="Haloacid_Dehalogenase"/>
    <property type="match status" value="1"/>
</dbReference>
<dbReference type="PANTHER" id="PTHR19288">
    <property type="entry name" value="4-NITROPHENYLPHOSPHATASE-RELATED"/>
    <property type="match status" value="1"/>
</dbReference>
<evidence type="ECO:0000313" key="8">
    <source>
        <dbReference type="EMBL" id="ADU31656.1"/>
    </source>
</evidence>
<dbReference type="InterPro" id="IPR006354">
    <property type="entry name" value="HAD-SF_hydro_IIA_hyp1"/>
</dbReference>
<dbReference type="CDD" id="cd07530">
    <property type="entry name" value="HAD_Pase_UmpH-like"/>
    <property type="match status" value="1"/>
</dbReference>
<dbReference type="EMBL" id="CP002394">
    <property type="protein sequence ID" value="ADU31656.1"/>
    <property type="molecule type" value="Genomic_DNA"/>
</dbReference>
<dbReference type="PIRSF" id="PIRSF000915">
    <property type="entry name" value="PGP-type_phosphatase"/>
    <property type="match status" value="1"/>
</dbReference>
<protein>
    <submittedName>
        <fullName evidence="8">HAD-superfamily subfamily IIA hydrolase like protein</fullName>
    </submittedName>
</protein>
<dbReference type="InterPro" id="IPR006357">
    <property type="entry name" value="HAD-SF_hydro_IIA"/>
</dbReference>
<dbReference type="SFLD" id="SFLDG01129">
    <property type="entry name" value="C1.5:_HAD__Beta-PGM__Phosphata"/>
    <property type="match status" value="1"/>
</dbReference>
<dbReference type="InterPro" id="IPR023214">
    <property type="entry name" value="HAD_sf"/>
</dbReference>
<keyword evidence="2 7" id="KW-0479">Metal-binding</keyword>
<dbReference type="AlphaFoldDB" id="E6U2E3"/>
<feature type="active site" description="Nucleophile" evidence="5">
    <location>
        <position position="11"/>
    </location>
</feature>
<keyword evidence="3 8" id="KW-0378">Hydrolase</keyword>
<dbReference type="HOGENOM" id="CLU_043473_1_1_9"/>
<dbReference type="SUPFAM" id="SSF56784">
    <property type="entry name" value="HAD-like"/>
    <property type="match status" value="1"/>
</dbReference>
<sequence length="255" mass="27931">MLKNYEGYLIDLDGTMYRGEEKIDAASRFVKNLEKKGIPYLFVTNNSSRTPKQVSEKLMSMDIPATKDHVFTSSIATANYIEQHFGKTKVYMIGEEGLEDALMNKGMIFSSDNVDVVVMGLDRKLTYDKLAKACLLVREGATFISTNGDIAIPTEKGFLPGNGSLCSVVEVSTGVIATYIGKPEAIIVQQALEVLGVEKNKTVMVGDNYATDIMAGINAGMDTIIVHTGVTTRDHLSSIDIQPSWSIDSLDEWKV</sequence>
<dbReference type="NCBIfam" id="TIGR01549">
    <property type="entry name" value="HAD-SF-IA-v1"/>
    <property type="match status" value="1"/>
</dbReference>
<evidence type="ECO:0000256" key="5">
    <source>
        <dbReference type="PIRSR" id="PIRSR000915-1"/>
    </source>
</evidence>
<gene>
    <name evidence="8" type="ordered locus">Bcell_3414</name>
</gene>